<gene>
    <name evidence="3" type="ordered locus">Cwoe_0924</name>
</gene>
<evidence type="ECO:0000313" key="3">
    <source>
        <dbReference type="EMBL" id="ADB49357.1"/>
    </source>
</evidence>
<dbReference type="AlphaFoldDB" id="D3FBI8"/>
<comment type="similarity">
    <text evidence="1">Belongs to the short-chain dehydrogenases/reductases (SDR) family.</text>
</comment>
<keyword evidence="4" id="KW-1185">Reference proteome</keyword>
<dbReference type="SUPFAM" id="SSF51735">
    <property type="entry name" value="NAD(P)-binding Rossmann-fold domains"/>
    <property type="match status" value="1"/>
</dbReference>
<keyword evidence="2 3" id="KW-0560">Oxidoreductase</keyword>
<name>D3FBI8_CONWI</name>
<reference evidence="3 4" key="1">
    <citation type="journal article" date="2010" name="Stand. Genomic Sci.">
        <title>Complete genome sequence of Conexibacter woesei type strain (ID131577).</title>
        <authorList>
            <person name="Pukall R."/>
            <person name="Lapidus A."/>
            <person name="Glavina Del Rio T."/>
            <person name="Copeland A."/>
            <person name="Tice H."/>
            <person name="Cheng J.-F."/>
            <person name="Lucas S."/>
            <person name="Chen F."/>
            <person name="Nolan M."/>
            <person name="Bruce D."/>
            <person name="Goodwin L."/>
            <person name="Pitluck S."/>
            <person name="Mavromatis K."/>
            <person name="Ivanova N."/>
            <person name="Ovchinnikova G."/>
            <person name="Pati A."/>
            <person name="Chen A."/>
            <person name="Palaniappan K."/>
            <person name="Land M."/>
            <person name="Hauser L."/>
            <person name="Chang Y.-J."/>
            <person name="Jeffries C.D."/>
            <person name="Chain P."/>
            <person name="Meincke L."/>
            <person name="Sims D."/>
            <person name="Brettin T."/>
            <person name="Detter J.C."/>
            <person name="Rohde M."/>
            <person name="Goeker M."/>
            <person name="Bristow J."/>
            <person name="Eisen J.A."/>
            <person name="Markowitz V."/>
            <person name="Kyrpides N.C."/>
            <person name="Klenk H.-P."/>
            <person name="Hugenholtz P."/>
        </authorList>
    </citation>
    <scope>NUCLEOTIDE SEQUENCE [LARGE SCALE GENOMIC DNA]</scope>
    <source>
        <strain evidence="4">DSM 14684 / CIP 108061 / JCM 11494 / NBRC 100937 / ID131577</strain>
    </source>
</reference>
<protein>
    <submittedName>
        <fullName evidence="3">Protochlorophyllide reductase</fullName>
        <ecNumber evidence="3">1.3.1.33</ecNumber>
    </submittedName>
</protein>
<organism evidence="3 4">
    <name type="scientific">Conexibacter woesei (strain DSM 14684 / CCUG 47730 / CIP 108061 / JCM 11494 / NBRC 100937 / ID131577)</name>
    <dbReference type="NCBI Taxonomy" id="469383"/>
    <lineage>
        <taxon>Bacteria</taxon>
        <taxon>Bacillati</taxon>
        <taxon>Actinomycetota</taxon>
        <taxon>Thermoleophilia</taxon>
        <taxon>Solirubrobacterales</taxon>
        <taxon>Conexibacteraceae</taxon>
        <taxon>Conexibacter</taxon>
    </lineage>
</organism>
<reference evidence="4" key="2">
    <citation type="submission" date="2010-01" db="EMBL/GenBank/DDBJ databases">
        <title>The complete genome of Conexibacter woesei DSM 14684.</title>
        <authorList>
            <consortium name="US DOE Joint Genome Institute (JGI-PGF)"/>
            <person name="Lucas S."/>
            <person name="Copeland A."/>
            <person name="Lapidus A."/>
            <person name="Glavina del Rio T."/>
            <person name="Dalin E."/>
            <person name="Tice H."/>
            <person name="Bruce D."/>
            <person name="Goodwin L."/>
            <person name="Pitluck S."/>
            <person name="Kyrpides N."/>
            <person name="Mavromatis K."/>
            <person name="Ivanova N."/>
            <person name="Mikhailova N."/>
            <person name="Chertkov O."/>
            <person name="Brettin T."/>
            <person name="Detter J.C."/>
            <person name="Han C."/>
            <person name="Larimer F."/>
            <person name="Land M."/>
            <person name="Hauser L."/>
            <person name="Markowitz V."/>
            <person name="Cheng J.-F."/>
            <person name="Hugenholtz P."/>
            <person name="Woyke T."/>
            <person name="Wu D."/>
            <person name="Pukall R."/>
            <person name="Steenblock K."/>
            <person name="Schneider S."/>
            <person name="Klenk H.-P."/>
            <person name="Eisen J.A."/>
        </authorList>
    </citation>
    <scope>NUCLEOTIDE SEQUENCE [LARGE SCALE GENOMIC DNA]</scope>
    <source>
        <strain evidence="4">DSM 14684 / CIP 108061 / JCM 11494 / NBRC 100937 / ID131577</strain>
    </source>
</reference>
<dbReference type="RefSeq" id="WP_012932410.1">
    <property type="nucleotide sequence ID" value="NC_013739.1"/>
</dbReference>
<dbReference type="Pfam" id="PF00106">
    <property type="entry name" value="adh_short"/>
    <property type="match status" value="1"/>
</dbReference>
<dbReference type="InterPro" id="IPR036291">
    <property type="entry name" value="NAD(P)-bd_dom_sf"/>
</dbReference>
<dbReference type="Proteomes" id="UP000008229">
    <property type="component" value="Chromosome"/>
</dbReference>
<dbReference type="STRING" id="469383.Cwoe_0924"/>
<dbReference type="PANTHER" id="PTHR24320">
    <property type="entry name" value="RETINOL DEHYDROGENASE"/>
    <property type="match status" value="1"/>
</dbReference>
<evidence type="ECO:0000256" key="1">
    <source>
        <dbReference type="ARBA" id="ARBA00006484"/>
    </source>
</evidence>
<proteinExistence type="inferred from homology"/>
<accession>D3FBI8</accession>
<dbReference type="EC" id="1.3.1.33" evidence="3"/>
<dbReference type="eggNOG" id="COG1028">
    <property type="taxonomic scope" value="Bacteria"/>
</dbReference>
<dbReference type="GO" id="GO:0016630">
    <property type="term" value="F:protochlorophyllide reductase activity"/>
    <property type="evidence" value="ECO:0007669"/>
    <property type="project" value="UniProtKB-EC"/>
</dbReference>
<dbReference type="PANTHER" id="PTHR24320:SF148">
    <property type="entry name" value="NAD(P)-BINDING ROSSMANN-FOLD SUPERFAMILY PROTEIN"/>
    <property type="match status" value="1"/>
</dbReference>
<dbReference type="OrthoDB" id="3237043at2"/>
<dbReference type="HOGENOM" id="CLU_010194_44_3_11"/>
<dbReference type="PRINTS" id="PR00081">
    <property type="entry name" value="GDHRDH"/>
</dbReference>
<evidence type="ECO:0000313" key="4">
    <source>
        <dbReference type="Proteomes" id="UP000008229"/>
    </source>
</evidence>
<dbReference type="KEGG" id="cwo:Cwoe_0924"/>
<dbReference type="Gene3D" id="3.40.50.720">
    <property type="entry name" value="NAD(P)-binding Rossmann-like Domain"/>
    <property type="match status" value="1"/>
</dbReference>
<dbReference type="EMBL" id="CP001854">
    <property type="protein sequence ID" value="ADB49357.1"/>
    <property type="molecule type" value="Genomic_DNA"/>
</dbReference>
<sequence length="301" mass="31453" precursor="true">MQRTVVITGATSGLGRACAGELAGLPEWTVVVAARDRARGAAAARALGGGASHVTLPLDLADLDSVRAFPAALDAAGLPPLHAVVANAGIQHRDRRHTTAQGYEATFAVNHLAHFLLLRLLLGQLADGGRVAIVASGVHKPQRLRNFGFPPPRWDEPERLAEPGPGSGQIAYANSKLANVMTALELARRIDTLRPGAGIAVHALDPGLMPETALTRGYPAPVRRLYPRLAPLLARLAPGATSAAGSGGQLARMVADPAYAAPPNGRYVELTRDGEPSPLARDPELAARLWSESERLVGGIS</sequence>
<evidence type="ECO:0000256" key="2">
    <source>
        <dbReference type="ARBA" id="ARBA00023002"/>
    </source>
</evidence>
<dbReference type="InterPro" id="IPR002347">
    <property type="entry name" value="SDR_fam"/>
</dbReference>